<gene>
    <name evidence="2" type="ORF">GRX66_06645</name>
</gene>
<evidence type="ECO:0000313" key="3">
    <source>
        <dbReference type="Proteomes" id="UP000471521"/>
    </source>
</evidence>
<protein>
    <submittedName>
        <fullName evidence="2">Uncharacterized protein</fullName>
    </submittedName>
</protein>
<dbReference type="EMBL" id="WUUU01000036">
    <property type="protein sequence ID" value="MXR20296.1"/>
    <property type="molecule type" value="Genomic_DNA"/>
</dbReference>
<evidence type="ECO:0000313" key="2">
    <source>
        <dbReference type="EMBL" id="MXR20296.1"/>
    </source>
</evidence>
<keyword evidence="1" id="KW-0175">Coiled coil</keyword>
<reference evidence="2 3" key="1">
    <citation type="submission" date="2019-12" db="EMBL/GenBank/DDBJ databases">
        <title>Isolation and characterization of three novel carbon monoxide-oxidizing members of Halobacteria from salione crusts and soils.</title>
        <authorList>
            <person name="Myers M.R."/>
            <person name="King G.M."/>
        </authorList>
    </citation>
    <scope>NUCLEOTIDE SEQUENCE [LARGE SCALE GENOMIC DNA]</scope>
    <source>
        <strain evidence="2 3">PCN9</strain>
    </source>
</reference>
<evidence type="ECO:0000256" key="1">
    <source>
        <dbReference type="SAM" id="Coils"/>
    </source>
</evidence>
<proteinExistence type="predicted"/>
<dbReference type="RefSeq" id="WP_159525850.1">
    <property type="nucleotide sequence ID" value="NZ_WUUU01000036.1"/>
</dbReference>
<dbReference type="Proteomes" id="UP000471521">
    <property type="component" value="Unassembled WGS sequence"/>
</dbReference>
<sequence length="300" mass="33497">MTEQRSSIRPVTLPRLFEVADTAVESSTPSDIASRLDVSQRRANEVVEAATRIGLLTEQDCSQLDECGYCTTTDGQGLLRAVRQEDWEEVSRVLQEGSPHYHRFLNVVHDLGPASRETLLTALQTRSEENWLTFNETSLDVLCDWGERLGSVQRNSYSGDYYPVSDPIRGSEIIVAVEGVYEELNETVGVAMSRRSIPIPEFREQLCEELRCSRAEAEEVLVDLNRANATVELQGAPMDTVAKEAPYGTKSIELDEKDGLITANQTSEQILTGLRLAGREYYYIAIHGSTSNLDFPQDDD</sequence>
<dbReference type="AlphaFoldDB" id="A0A6B0SID4"/>
<feature type="coiled-coil region" evidence="1">
    <location>
        <begin position="207"/>
        <end position="234"/>
    </location>
</feature>
<comment type="caution">
    <text evidence="2">The sequence shown here is derived from an EMBL/GenBank/DDBJ whole genome shotgun (WGS) entry which is preliminary data.</text>
</comment>
<organism evidence="2 3">
    <name type="scientific">Halobacterium bonnevillei</name>
    <dbReference type="NCBI Taxonomy" id="2692200"/>
    <lineage>
        <taxon>Archaea</taxon>
        <taxon>Methanobacteriati</taxon>
        <taxon>Methanobacteriota</taxon>
        <taxon>Stenosarchaea group</taxon>
        <taxon>Halobacteria</taxon>
        <taxon>Halobacteriales</taxon>
        <taxon>Halobacteriaceae</taxon>
        <taxon>Halobacterium</taxon>
    </lineage>
</organism>
<name>A0A6B0SID4_9EURY</name>
<keyword evidence="3" id="KW-1185">Reference proteome</keyword>
<dbReference type="OrthoDB" id="198190at2157"/>
<accession>A0A6B0SID4</accession>